<dbReference type="Gene3D" id="3.40.630.30">
    <property type="match status" value="1"/>
</dbReference>
<comment type="caution">
    <text evidence="2">The sequence shown here is derived from an EMBL/GenBank/DDBJ whole genome shotgun (WGS) entry which is preliminary data.</text>
</comment>
<dbReference type="InterPro" id="IPR000182">
    <property type="entry name" value="GNAT_dom"/>
</dbReference>
<dbReference type="InterPro" id="IPR051531">
    <property type="entry name" value="N-acetyltransferase"/>
</dbReference>
<protein>
    <submittedName>
        <fullName evidence="2">N-acetyltransferase</fullName>
    </submittedName>
</protein>
<sequence length="155" mass="18063">MLEVQTLETQRLLLKGVTPAIIHQLFQKCSKTEMISFFGTDESGYQRYHLMHEKGMTTYNQSLYFCVLVDKVSQQAIGECGFHTWNFTHRRAELFYNIHEQANRGKGLMKEALAKIIDFGFKELQLHRIQALIAEYNTASLRLLLHYNFTKEGVL</sequence>
<gene>
    <name evidence="2" type="ORF">GCM10008088_09120</name>
</gene>
<dbReference type="PANTHER" id="PTHR43792:SF9">
    <property type="entry name" value="RIBOSOMAL-PROTEIN-ALANINE ACETYLTRANSFERASE"/>
    <property type="match status" value="1"/>
</dbReference>
<feature type="domain" description="N-acetyltransferase" evidence="1">
    <location>
        <begin position="11"/>
        <end position="149"/>
    </location>
</feature>
<dbReference type="Pfam" id="PF13302">
    <property type="entry name" value="Acetyltransf_3"/>
    <property type="match status" value="1"/>
</dbReference>
<accession>A0ABQ3BLD6</accession>
<dbReference type="Proteomes" id="UP000615593">
    <property type="component" value="Unassembled WGS sequence"/>
</dbReference>
<dbReference type="PANTHER" id="PTHR43792">
    <property type="entry name" value="GNAT FAMILY, PUTATIVE (AFU_ORTHOLOGUE AFUA_3G00765)-RELATED-RELATED"/>
    <property type="match status" value="1"/>
</dbReference>
<organism evidence="2 3">
    <name type="scientific">Mesonia mobilis</name>
    <dbReference type="NCBI Taxonomy" id="369791"/>
    <lineage>
        <taxon>Bacteria</taxon>
        <taxon>Pseudomonadati</taxon>
        <taxon>Bacteroidota</taxon>
        <taxon>Flavobacteriia</taxon>
        <taxon>Flavobacteriales</taxon>
        <taxon>Flavobacteriaceae</taxon>
        <taxon>Mesonia</taxon>
    </lineage>
</organism>
<evidence type="ECO:0000313" key="2">
    <source>
        <dbReference type="EMBL" id="GGZ49833.1"/>
    </source>
</evidence>
<keyword evidence="3" id="KW-1185">Reference proteome</keyword>
<dbReference type="RefSeq" id="WP_051191168.1">
    <property type="nucleotide sequence ID" value="NZ_BMWY01000002.1"/>
</dbReference>
<dbReference type="InterPro" id="IPR016181">
    <property type="entry name" value="Acyl_CoA_acyltransferase"/>
</dbReference>
<dbReference type="EMBL" id="BMWY01000002">
    <property type="protein sequence ID" value="GGZ49833.1"/>
    <property type="molecule type" value="Genomic_DNA"/>
</dbReference>
<name>A0ABQ3BLD6_9FLAO</name>
<dbReference type="SUPFAM" id="SSF55729">
    <property type="entry name" value="Acyl-CoA N-acyltransferases (Nat)"/>
    <property type="match status" value="1"/>
</dbReference>
<proteinExistence type="predicted"/>
<reference evidence="3" key="1">
    <citation type="journal article" date="2019" name="Int. J. Syst. Evol. Microbiol.">
        <title>The Global Catalogue of Microorganisms (GCM) 10K type strain sequencing project: providing services to taxonomists for standard genome sequencing and annotation.</title>
        <authorList>
            <consortium name="The Broad Institute Genomics Platform"/>
            <consortium name="The Broad Institute Genome Sequencing Center for Infectious Disease"/>
            <person name="Wu L."/>
            <person name="Ma J."/>
        </authorList>
    </citation>
    <scope>NUCLEOTIDE SEQUENCE [LARGE SCALE GENOMIC DNA]</scope>
    <source>
        <strain evidence="3">KCTC 12708</strain>
    </source>
</reference>
<evidence type="ECO:0000313" key="3">
    <source>
        <dbReference type="Proteomes" id="UP000615593"/>
    </source>
</evidence>
<evidence type="ECO:0000259" key="1">
    <source>
        <dbReference type="Pfam" id="PF13302"/>
    </source>
</evidence>
<dbReference type="GeneID" id="94368577"/>